<proteinExistence type="predicted"/>
<feature type="transmembrane region" description="Helical" evidence="1">
    <location>
        <begin position="72"/>
        <end position="93"/>
    </location>
</feature>
<dbReference type="GO" id="GO:0000155">
    <property type="term" value="F:phosphorelay sensor kinase activity"/>
    <property type="evidence" value="ECO:0007669"/>
    <property type="project" value="InterPro"/>
</dbReference>
<dbReference type="Pfam" id="PF06580">
    <property type="entry name" value="His_kinase"/>
    <property type="match status" value="1"/>
</dbReference>
<dbReference type="InterPro" id="IPR010559">
    <property type="entry name" value="Sig_transdc_His_kin_internal"/>
</dbReference>
<evidence type="ECO:0000313" key="3">
    <source>
        <dbReference type="EMBL" id="CAH9052702.1"/>
    </source>
</evidence>
<protein>
    <recommendedName>
        <fullName evidence="2">Signal transduction histidine kinase internal region domain-containing protein</fullName>
    </recommendedName>
</protein>
<dbReference type="PANTHER" id="PTHR34220">
    <property type="entry name" value="SENSOR HISTIDINE KINASE YPDA"/>
    <property type="match status" value="1"/>
</dbReference>
<keyword evidence="1" id="KW-0472">Membrane</keyword>
<dbReference type="GO" id="GO:0016020">
    <property type="term" value="C:membrane"/>
    <property type="evidence" value="ECO:0007669"/>
    <property type="project" value="InterPro"/>
</dbReference>
<feature type="transmembrane region" description="Helical" evidence="1">
    <location>
        <begin position="41"/>
        <end position="60"/>
    </location>
</feature>
<reference evidence="3" key="1">
    <citation type="submission" date="2022-07" db="EMBL/GenBank/DDBJ databases">
        <authorList>
            <person name="Criscuolo A."/>
        </authorList>
    </citation>
    <scope>NUCLEOTIDE SEQUENCE</scope>
    <source>
        <strain evidence="3">CIP111854</strain>
    </source>
</reference>
<dbReference type="SUPFAM" id="SSF55874">
    <property type="entry name" value="ATPase domain of HSP90 chaperone/DNA topoisomerase II/histidine kinase"/>
    <property type="match status" value="1"/>
</dbReference>
<keyword evidence="4" id="KW-1185">Reference proteome</keyword>
<dbReference type="InterPro" id="IPR050640">
    <property type="entry name" value="Bact_2-comp_sensor_kinase"/>
</dbReference>
<feature type="transmembrane region" description="Helical" evidence="1">
    <location>
        <begin position="113"/>
        <end position="134"/>
    </location>
</feature>
<gene>
    <name evidence="3" type="ORF">PSECIP111854_01024</name>
</gene>
<dbReference type="Proteomes" id="UP001152467">
    <property type="component" value="Unassembled WGS sequence"/>
</dbReference>
<comment type="caution">
    <text evidence="3">The sequence shown here is derived from an EMBL/GenBank/DDBJ whole genome shotgun (WGS) entry which is preliminary data.</text>
</comment>
<evidence type="ECO:0000259" key="2">
    <source>
        <dbReference type="Pfam" id="PF06580"/>
    </source>
</evidence>
<feature type="domain" description="Signal transduction histidine kinase internal region" evidence="2">
    <location>
        <begin position="153"/>
        <end position="231"/>
    </location>
</feature>
<name>A0A9W4QTR0_9GAMM</name>
<accession>A0A9W4QTR0</accession>
<evidence type="ECO:0000256" key="1">
    <source>
        <dbReference type="SAM" id="Phobius"/>
    </source>
</evidence>
<keyword evidence="1" id="KW-0812">Transmembrane</keyword>
<sequence length="345" mass="39207">MKYHLHKYPILIAGHVLFWLSYLTAEHISHLLYGENHWQGSVFSSVFIMVASALLAMLFIKLEKKSVSVRYTLVLFLGLLTLVFWNNLTSILHGHTSLTALIQAPILESLTGSAYRVLLIIAWAGLLASGYNYLQKKAHAKEIEQAQHTAKEAQLQLLMTQLNPHFLFNVLNSLDVAILDKDTKTAHQMLIKLSQFLRITLEHKFDKKIPLHQELSLLSYFVEIEQQRSKQHIEFNYQIQSDAEQAYLPPLILQPLMENAIKFSRQILTDCEIILVATISNKLLHINISNPYIETAYSNTNGTNTGLNNVKNRIELLYGSSGQFCIQIGNNRFSVNLIIPLEVAA</sequence>
<dbReference type="EMBL" id="CAMAPC010000003">
    <property type="protein sequence ID" value="CAH9052702.1"/>
    <property type="molecule type" value="Genomic_DNA"/>
</dbReference>
<dbReference type="PANTHER" id="PTHR34220:SF7">
    <property type="entry name" value="SENSOR HISTIDINE KINASE YPDA"/>
    <property type="match status" value="1"/>
</dbReference>
<dbReference type="Gene3D" id="3.30.565.10">
    <property type="entry name" value="Histidine kinase-like ATPase, C-terminal domain"/>
    <property type="match status" value="1"/>
</dbReference>
<dbReference type="AlphaFoldDB" id="A0A9W4QTR0"/>
<evidence type="ECO:0000313" key="4">
    <source>
        <dbReference type="Proteomes" id="UP001152467"/>
    </source>
</evidence>
<organism evidence="3 4">
    <name type="scientific">Pseudoalteromonas holothuriae</name>
    <dbReference type="NCBI Taxonomy" id="2963714"/>
    <lineage>
        <taxon>Bacteria</taxon>
        <taxon>Pseudomonadati</taxon>
        <taxon>Pseudomonadota</taxon>
        <taxon>Gammaproteobacteria</taxon>
        <taxon>Alteromonadales</taxon>
        <taxon>Pseudoalteromonadaceae</taxon>
        <taxon>Pseudoalteromonas</taxon>
    </lineage>
</organism>
<keyword evidence="1" id="KW-1133">Transmembrane helix</keyword>
<dbReference type="InterPro" id="IPR036890">
    <property type="entry name" value="HATPase_C_sf"/>
</dbReference>